<gene>
    <name evidence="1" type="ORF">Pfra01_000715900</name>
</gene>
<protein>
    <submittedName>
        <fullName evidence="1">Unnamed protein product</fullName>
    </submittedName>
</protein>
<accession>A0A9W6UE17</accession>
<comment type="caution">
    <text evidence="1">The sequence shown here is derived from an EMBL/GenBank/DDBJ whole genome shotgun (WGS) entry which is preliminary data.</text>
</comment>
<proteinExistence type="predicted"/>
<dbReference type="Proteomes" id="UP001165121">
    <property type="component" value="Unassembled WGS sequence"/>
</dbReference>
<organism evidence="1 2">
    <name type="scientific">Phytophthora fragariaefolia</name>
    <dbReference type="NCBI Taxonomy" id="1490495"/>
    <lineage>
        <taxon>Eukaryota</taxon>
        <taxon>Sar</taxon>
        <taxon>Stramenopiles</taxon>
        <taxon>Oomycota</taxon>
        <taxon>Peronosporomycetes</taxon>
        <taxon>Peronosporales</taxon>
        <taxon>Peronosporaceae</taxon>
        <taxon>Phytophthora</taxon>
    </lineage>
</organism>
<evidence type="ECO:0000313" key="2">
    <source>
        <dbReference type="Proteomes" id="UP001165121"/>
    </source>
</evidence>
<name>A0A9W6UE17_9STRA</name>
<reference evidence="1" key="1">
    <citation type="submission" date="2023-04" db="EMBL/GenBank/DDBJ databases">
        <title>Phytophthora fragariaefolia NBRC 109709.</title>
        <authorList>
            <person name="Ichikawa N."/>
            <person name="Sato H."/>
            <person name="Tonouchi N."/>
        </authorList>
    </citation>
    <scope>NUCLEOTIDE SEQUENCE</scope>
    <source>
        <strain evidence="1">NBRC 109709</strain>
    </source>
</reference>
<sequence length="90" mass="9798">MADRASKIPTTMIAATPEAGIPDPVLLSVVDEASQPSATTITSQFGDSQKATQMQSFSPTQYSDRFVFPEYAPINFSLRHFVHVESSCSQ</sequence>
<dbReference type="EMBL" id="BSXT01000628">
    <property type="protein sequence ID" value="GMF31333.1"/>
    <property type="molecule type" value="Genomic_DNA"/>
</dbReference>
<keyword evidence="2" id="KW-1185">Reference proteome</keyword>
<evidence type="ECO:0000313" key="1">
    <source>
        <dbReference type="EMBL" id="GMF31333.1"/>
    </source>
</evidence>
<dbReference type="AlphaFoldDB" id="A0A9W6UE17"/>